<dbReference type="PRINTS" id="PR00081">
    <property type="entry name" value="GDHRDH"/>
</dbReference>
<dbReference type="GO" id="GO:0004316">
    <property type="term" value="F:3-oxoacyl-[acyl-carrier-protein] reductase (NADPH) activity"/>
    <property type="evidence" value="ECO:0007669"/>
    <property type="project" value="UniProtKB-EC"/>
</dbReference>
<sequence>MKSTRKVEVDPTVQQLFDLTGKTALITGGTGFLGRSLASALAEAGARVIVCSTSQERAESLAHQLTDPNSIGHLGLALNHMNEAGIDQAINSLQDKVSHIDILVNNGHEANPKDWTTVNGEEFTRQLANATGYFLLARRIRNLAVEANKSASILLLGSMYGLVASYPDCYDEICPASPPGYHALKGGIIHLTRHLAVYWAQDQVRVNCISPGPFPSDLAPEKLKARLVERVPLKRIGQPSELKGAVVYLASDASSYVTGHNLVVDGGWTAW</sequence>
<dbReference type="Pfam" id="PF13561">
    <property type="entry name" value="adh_short_C2"/>
    <property type="match status" value="1"/>
</dbReference>
<dbReference type="RefSeq" id="WP_148072204.1">
    <property type="nucleotide sequence ID" value="NZ_CP042913.1"/>
</dbReference>
<dbReference type="Gene3D" id="3.40.50.720">
    <property type="entry name" value="NAD(P)-binding Rossmann-like Domain"/>
    <property type="match status" value="1"/>
</dbReference>
<dbReference type="AlphaFoldDB" id="A0A5B9Q7B1"/>
<dbReference type="EMBL" id="CP042913">
    <property type="protein sequence ID" value="QEG33435.1"/>
    <property type="molecule type" value="Genomic_DNA"/>
</dbReference>
<proteinExistence type="inferred from homology"/>
<evidence type="ECO:0000313" key="3">
    <source>
        <dbReference type="Proteomes" id="UP000323917"/>
    </source>
</evidence>
<reference evidence="2 3" key="1">
    <citation type="submission" date="2019-08" db="EMBL/GenBank/DDBJ databases">
        <title>Deep-cultivation of Planctomycetes and their phenomic and genomic characterization uncovers novel biology.</title>
        <authorList>
            <person name="Wiegand S."/>
            <person name="Jogler M."/>
            <person name="Boedeker C."/>
            <person name="Pinto D."/>
            <person name="Vollmers J."/>
            <person name="Rivas-Marin E."/>
            <person name="Kohn T."/>
            <person name="Peeters S.H."/>
            <person name="Heuer A."/>
            <person name="Rast P."/>
            <person name="Oberbeckmann S."/>
            <person name="Bunk B."/>
            <person name="Jeske O."/>
            <person name="Meyerdierks A."/>
            <person name="Storesund J.E."/>
            <person name="Kallscheuer N."/>
            <person name="Luecker S."/>
            <person name="Lage O.M."/>
            <person name="Pohl T."/>
            <person name="Merkel B.J."/>
            <person name="Hornburger P."/>
            <person name="Mueller R.-W."/>
            <person name="Bruemmer F."/>
            <person name="Labrenz M."/>
            <person name="Spormann A.M."/>
            <person name="Op den Camp H."/>
            <person name="Overmann J."/>
            <person name="Amann R."/>
            <person name="Jetten M.S.M."/>
            <person name="Mascher T."/>
            <person name="Medema M.H."/>
            <person name="Devos D.P."/>
            <person name="Kaster A.-K."/>
            <person name="Ovreas L."/>
            <person name="Rohde M."/>
            <person name="Galperin M.Y."/>
            <person name="Jogler C."/>
        </authorList>
    </citation>
    <scope>NUCLEOTIDE SEQUENCE [LARGE SCALE GENOMIC DNA]</scope>
    <source>
        <strain evidence="2 3">Pr1d</strain>
    </source>
</reference>
<dbReference type="SUPFAM" id="SSF51735">
    <property type="entry name" value="NAD(P)-binding Rossmann-fold domains"/>
    <property type="match status" value="1"/>
</dbReference>
<dbReference type="KEGG" id="bgok:Pr1d_06980"/>
<evidence type="ECO:0000256" key="1">
    <source>
        <dbReference type="ARBA" id="ARBA00006484"/>
    </source>
</evidence>
<protein>
    <submittedName>
        <fullName evidence="2">3-oxoacyl-[acyl-carrier-protein] reductase FabG</fullName>
        <ecNumber evidence="2">1.1.1.100</ecNumber>
    </submittedName>
</protein>
<organism evidence="2 3">
    <name type="scientific">Bythopirellula goksoeyrii</name>
    <dbReference type="NCBI Taxonomy" id="1400387"/>
    <lineage>
        <taxon>Bacteria</taxon>
        <taxon>Pseudomonadati</taxon>
        <taxon>Planctomycetota</taxon>
        <taxon>Planctomycetia</taxon>
        <taxon>Pirellulales</taxon>
        <taxon>Lacipirellulaceae</taxon>
        <taxon>Bythopirellula</taxon>
    </lineage>
</organism>
<dbReference type="GO" id="GO:0030497">
    <property type="term" value="P:fatty acid elongation"/>
    <property type="evidence" value="ECO:0007669"/>
    <property type="project" value="TreeGrafter"/>
</dbReference>
<dbReference type="PANTHER" id="PTHR42760:SF40">
    <property type="entry name" value="3-OXOACYL-[ACYL-CARRIER-PROTEIN] REDUCTASE, CHLOROPLASTIC"/>
    <property type="match status" value="1"/>
</dbReference>
<comment type="similarity">
    <text evidence="1">Belongs to the short-chain dehydrogenases/reductases (SDR) family.</text>
</comment>
<dbReference type="EC" id="1.1.1.100" evidence="2"/>
<accession>A0A5B9Q7B1</accession>
<keyword evidence="3" id="KW-1185">Reference proteome</keyword>
<dbReference type="Proteomes" id="UP000323917">
    <property type="component" value="Chromosome"/>
</dbReference>
<name>A0A5B9Q7B1_9BACT</name>
<dbReference type="InterPro" id="IPR036291">
    <property type="entry name" value="NAD(P)-bd_dom_sf"/>
</dbReference>
<dbReference type="OrthoDB" id="9803333at2"/>
<evidence type="ECO:0000313" key="2">
    <source>
        <dbReference type="EMBL" id="QEG33435.1"/>
    </source>
</evidence>
<dbReference type="PANTHER" id="PTHR42760">
    <property type="entry name" value="SHORT-CHAIN DEHYDROGENASES/REDUCTASES FAMILY MEMBER"/>
    <property type="match status" value="1"/>
</dbReference>
<gene>
    <name evidence="2" type="primary">fabG_1</name>
    <name evidence="2" type="ORF">Pr1d_06980</name>
</gene>
<keyword evidence="2" id="KW-0560">Oxidoreductase</keyword>
<dbReference type="InterPro" id="IPR002347">
    <property type="entry name" value="SDR_fam"/>
</dbReference>